<accession>A0A6C0DX53</accession>
<proteinExistence type="predicted"/>
<reference evidence="1" key="1">
    <citation type="journal article" date="2020" name="Nature">
        <title>Giant virus diversity and host interactions through global metagenomics.</title>
        <authorList>
            <person name="Schulz F."/>
            <person name="Roux S."/>
            <person name="Paez-Espino D."/>
            <person name="Jungbluth S."/>
            <person name="Walsh D.A."/>
            <person name="Denef V.J."/>
            <person name="McMahon K.D."/>
            <person name="Konstantinidis K.T."/>
            <person name="Eloe-Fadrosh E.A."/>
            <person name="Kyrpides N.C."/>
            <person name="Woyke T."/>
        </authorList>
    </citation>
    <scope>NUCLEOTIDE SEQUENCE</scope>
    <source>
        <strain evidence="1">GVMAG-M-3300023174-75</strain>
    </source>
</reference>
<organism evidence="1">
    <name type="scientific">viral metagenome</name>
    <dbReference type="NCBI Taxonomy" id="1070528"/>
    <lineage>
        <taxon>unclassified sequences</taxon>
        <taxon>metagenomes</taxon>
        <taxon>organismal metagenomes</taxon>
    </lineage>
</organism>
<dbReference type="AlphaFoldDB" id="A0A6C0DX53"/>
<sequence>MSLYIPVISNSTEEFIKLMFLRHKIGKVSRVDYVQNLEKHRKEAFVHFEEWFVTPEAILMQTEIMDPNIKARFKYCESGKYWPLLVNKNAKTQVYNPKYKNIDSKIMKADYKSVLLRNCHTSHNTKTESVKKQHILLAA</sequence>
<protein>
    <submittedName>
        <fullName evidence="1">Uncharacterized protein</fullName>
    </submittedName>
</protein>
<evidence type="ECO:0000313" key="1">
    <source>
        <dbReference type="EMBL" id="QHT20903.1"/>
    </source>
</evidence>
<name>A0A6C0DX53_9ZZZZ</name>
<dbReference type="EMBL" id="MN739683">
    <property type="protein sequence ID" value="QHT20903.1"/>
    <property type="molecule type" value="Genomic_DNA"/>
</dbReference>